<evidence type="ECO:0000256" key="1">
    <source>
        <dbReference type="ARBA" id="ARBA00023015"/>
    </source>
</evidence>
<dbReference type="EMBL" id="PJQY01002310">
    <property type="protein sequence ID" value="PQP94819.1"/>
    <property type="molecule type" value="Genomic_DNA"/>
</dbReference>
<feature type="transmembrane region" description="Helical" evidence="7">
    <location>
        <begin position="89"/>
        <end position="112"/>
    </location>
</feature>
<dbReference type="InterPro" id="IPR039605">
    <property type="entry name" value="AHL"/>
</dbReference>
<dbReference type="InterPro" id="IPR005175">
    <property type="entry name" value="PPC_dom"/>
</dbReference>
<dbReference type="PANTHER" id="PTHR31500">
    <property type="entry name" value="AT-HOOK MOTIF NUCLEAR-LOCALIZED PROTEIN 9"/>
    <property type="match status" value="1"/>
</dbReference>
<dbReference type="Gene3D" id="3.30.1330.80">
    <property type="entry name" value="Hypothetical protein, similar to alpha- acetolactate decarboxylase, domain 2"/>
    <property type="match status" value="1"/>
</dbReference>
<dbReference type="AlphaFoldDB" id="A0A314XQH7"/>
<dbReference type="PANTHER" id="PTHR31500:SF64">
    <property type="entry name" value="AT-HOOK MOTIF NUCLEAR-LOCALIZED PROTEIN 12-RELATED"/>
    <property type="match status" value="1"/>
</dbReference>
<evidence type="ECO:0000256" key="2">
    <source>
        <dbReference type="ARBA" id="ARBA00023125"/>
    </source>
</evidence>
<evidence type="ECO:0000313" key="10">
    <source>
        <dbReference type="Proteomes" id="UP000250321"/>
    </source>
</evidence>
<keyword evidence="7" id="KW-0472">Membrane</keyword>
<name>A0A314XQH7_PRUYE</name>
<comment type="domain">
    <text evidence="5">The PPC domain mediates interactions between AHL proteins.</text>
</comment>
<comment type="subcellular location">
    <subcellularLocation>
        <location evidence="5">Nucleus</location>
    </subcellularLocation>
</comment>
<accession>A0A314XQH7</accession>
<evidence type="ECO:0000256" key="3">
    <source>
        <dbReference type="ARBA" id="ARBA00023163"/>
    </source>
</evidence>
<evidence type="ECO:0000313" key="9">
    <source>
        <dbReference type="EMBL" id="PQP94819.1"/>
    </source>
</evidence>
<dbReference type="GO" id="GO:0005634">
    <property type="term" value="C:nucleus"/>
    <property type="evidence" value="ECO:0007669"/>
    <property type="project" value="UniProtKB-SubCell"/>
</dbReference>
<comment type="caution">
    <text evidence="9">The sequence shown here is derived from an EMBL/GenBank/DDBJ whole genome shotgun (WGS) entry which is preliminary data.</text>
</comment>
<feature type="region of interest" description="Disordered" evidence="6">
    <location>
        <begin position="118"/>
        <end position="179"/>
    </location>
</feature>
<dbReference type="STRING" id="2094558.A0A314XQH7"/>
<dbReference type="OrthoDB" id="1101183at2759"/>
<keyword evidence="2 5" id="KW-0238">DNA-binding</keyword>
<keyword evidence="10" id="KW-1185">Reference proteome</keyword>
<keyword evidence="3 5" id="KW-0804">Transcription</keyword>
<evidence type="ECO:0000256" key="4">
    <source>
        <dbReference type="ARBA" id="ARBA00023242"/>
    </source>
</evidence>
<keyword evidence="7" id="KW-1133">Transmembrane helix</keyword>
<feature type="compositionally biased region" description="Polar residues" evidence="6">
    <location>
        <begin position="142"/>
        <end position="153"/>
    </location>
</feature>
<keyword evidence="1 5" id="KW-0805">Transcription regulation</keyword>
<proteinExistence type="predicted"/>
<keyword evidence="4 5" id="KW-0539">Nucleus</keyword>
<keyword evidence="7" id="KW-0812">Transmembrane</keyword>
<feature type="domain" description="PPC" evidence="8">
    <location>
        <begin position="47"/>
        <end position="110"/>
    </location>
</feature>
<dbReference type="Proteomes" id="UP000250321">
    <property type="component" value="Unassembled WGS sequence"/>
</dbReference>
<dbReference type="Pfam" id="PF03479">
    <property type="entry name" value="PCC"/>
    <property type="match status" value="1"/>
</dbReference>
<dbReference type="CDD" id="cd11378">
    <property type="entry name" value="DUF296"/>
    <property type="match status" value="1"/>
</dbReference>
<sequence length="179" mass="19216">MEDGREEKEFKVCVLKLWCDIYDLEGILSLDIKLYVCYLSRGMGFKSESGKGRFQILCLSGSYLVAEDGGPRNRTGGISVSLSSPDGHVIGGAVAMLIAATPVQVVLCSFVYGGSKTKNKQVAGPNSDENSEPQHNEKLALPSNTPPTQNYNPSGAGIWPGSRQVDLKNPHTGIDLTRG</sequence>
<dbReference type="SUPFAM" id="SSF117856">
    <property type="entry name" value="AF0104/ALDC/Ptd012-like"/>
    <property type="match status" value="1"/>
</dbReference>
<reference evidence="9 10" key="1">
    <citation type="submission" date="2018-02" db="EMBL/GenBank/DDBJ databases">
        <title>Draft genome of wild Prunus yedoensis var. nudiflora.</title>
        <authorList>
            <person name="Baek S."/>
            <person name="Kim J.-H."/>
            <person name="Choi K."/>
            <person name="Kim G.-B."/>
            <person name="Cho A."/>
            <person name="Jang H."/>
            <person name="Shin C.-H."/>
            <person name="Yu H.-J."/>
            <person name="Mun J.-H."/>
        </authorList>
    </citation>
    <scope>NUCLEOTIDE SEQUENCE [LARGE SCALE GENOMIC DNA]</scope>
    <source>
        <strain evidence="10">cv. Jeju island</strain>
        <tissue evidence="9">Leaf</tissue>
    </source>
</reference>
<evidence type="ECO:0000256" key="5">
    <source>
        <dbReference type="RuleBase" id="RU367031"/>
    </source>
</evidence>
<evidence type="ECO:0000259" key="8">
    <source>
        <dbReference type="Pfam" id="PF03479"/>
    </source>
</evidence>
<dbReference type="GO" id="GO:0003680">
    <property type="term" value="F:minor groove of adenine-thymine-rich DNA binding"/>
    <property type="evidence" value="ECO:0007669"/>
    <property type="project" value="UniProtKB-UniRule"/>
</dbReference>
<organism evidence="9 10">
    <name type="scientific">Prunus yedoensis var. nudiflora</name>
    <dbReference type="NCBI Taxonomy" id="2094558"/>
    <lineage>
        <taxon>Eukaryota</taxon>
        <taxon>Viridiplantae</taxon>
        <taxon>Streptophyta</taxon>
        <taxon>Embryophyta</taxon>
        <taxon>Tracheophyta</taxon>
        <taxon>Spermatophyta</taxon>
        <taxon>Magnoliopsida</taxon>
        <taxon>eudicotyledons</taxon>
        <taxon>Gunneridae</taxon>
        <taxon>Pentapetalae</taxon>
        <taxon>rosids</taxon>
        <taxon>fabids</taxon>
        <taxon>Rosales</taxon>
        <taxon>Rosaceae</taxon>
        <taxon>Amygdaloideae</taxon>
        <taxon>Amygdaleae</taxon>
        <taxon>Prunus</taxon>
    </lineage>
</organism>
<gene>
    <name evidence="9" type="ORF">Pyn_05246</name>
</gene>
<evidence type="ECO:0000256" key="7">
    <source>
        <dbReference type="SAM" id="Phobius"/>
    </source>
</evidence>
<evidence type="ECO:0000256" key="6">
    <source>
        <dbReference type="SAM" id="MobiDB-lite"/>
    </source>
</evidence>
<protein>
    <recommendedName>
        <fullName evidence="5">AT-hook motif nuclear-localized protein</fullName>
    </recommendedName>
</protein>
<comment type="function">
    <text evidence="5">Transcription factor that specifically binds AT-rich DNA sequences related to the nuclear matrix attachment regions (MARs).</text>
</comment>